<name>T4V8B2_PARBF</name>
<dbReference type="EMBL" id="AVNC01000022">
    <property type="protein sequence ID" value="EQK39964.1"/>
    <property type="molecule type" value="Genomic_DNA"/>
</dbReference>
<keyword evidence="1" id="KW-0812">Transmembrane</keyword>
<organism evidence="2 3">
    <name type="scientific">Paraclostridium bifermentans ATCC 638 = DSM 14991</name>
    <dbReference type="NCBI Taxonomy" id="1233171"/>
    <lineage>
        <taxon>Bacteria</taxon>
        <taxon>Bacillati</taxon>
        <taxon>Bacillota</taxon>
        <taxon>Clostridia</taxon>
        <taxon>Peptostreptococcales</taxon>
        <taxon>Peptostreptococcaceae</taxon>
        <taxon>Paraclostridium</taxon>
    </lineage>
</organism>
<dbReference type="AlphaFoldDB" id="T4V8B2"/>
<evidence type="ECO:0000256" key="1">
    <source>
        <dbReference type="SAM" id="Phobius"/>
    </source>
</evidence>
<protein>
    <submittedName>
        <fullName evidence="2">Putative membrane protein</fullName>
    </submittedName>
</protein>
<accession>T4V8B2</accession>
<comment type="caution">
    <text evidence="2">The sequence shown here is derived from an EMBL/GenBank/DDBJ whole genome shotgun (WGS) entry which is preliminary data.</text>
</comment>
<evidence type="ECO:0000313" key="2">
    <source>
        <dbReference type="EMBL" id="EQK39964.1"/>
    </source>
</evidence>
<evidence type="ECO:0000313" key="3">
    <source>
        <dbReference type="Proteomes" id="UP000015688"/>
    </source>
</evidence>
<dbReference type="PATRIC" id="fig|1233171.3.peg.3414"/>
<dbReference type="Proteomes" id="UP000015688">
    <property type="component" value="Unassembled WGS sequence"/>
</dbReference>
<proteinExistence type="predicted"/>
<sequence>MLKKIISGDIFLTLAVTAFGLAVIATLLVVVGSLFVS</sequence>
<gene>
    <name evidence="2" type="ORF">C672_3546</name>
</gene>
<feature type="transmembrane region" description="Helical" evidence="1">
    <location>
        <begin position="12"/>
        <end position="36"/>
    </location>
</feature>
<reference evidence="2 3" key="1">
    <citation type="submission" date="2013-06" db="EMBL/GenBank/DDBJ databases">
        <authorList>
            <person name="Walk S."/>
            <person name="Aronoff D."/>
            <person name="Young V.Y."/>
            <person name="Marsh J."/>
            <person name="Harrison L."/>
            <person name="Daugherty S.C."/>
            <person name="Shefchek K.A."/>
            <person name="Hine E.E."/>
            <person name="Tallon L.J."/>
            <person name="Sadzewicz L.K."/>
            <person name="Rasko D.A."/>
        </authorList>
    </citation>
    <scope>NUCLEOTIDE SEQUENCE [LARGE SCALE GENOMIC DNA]</scope>
    <source>
        <strain evidence="2 3">ATCC 638</strain>
    </source>
</reference>
<keyword evidence="1" id="KW-1133">Transmembrane helix</keyword>
<keyword evidence="1" id="KW-0472">Membrane</keyword>